<evidence type="ECO:0000313" key="3">
    <source>
        <dbReference type="Proteomes" id="UP000238655"/>
    </source>
</evidence>
<feature type="region of interest" description="Disordered" evidence="1">
    <location>
        <begin position="134"/>
        <end position="171"/>
    </location>
</feature>
<reference evidence="2 3" key="1">
    <citation type="submission" date="2018-01" db="EMBL/GenBank/DDBJ databases">
        <title>Successful Treatment of Persistent Burkholderia cepacia Bacteremia with Ceftazidime-Avibactam.</title>
        <authorList>
            <person name="Tamma P."/>
            <person name="Fan Y."/>
            <person name="Bergman Y."/>
            <person name="Sick-Samuels A."/>
            <person name="Hsu A."/>
            <person name="Timp W."/>
            <person name="Simner P."/>
        </authorList>
    </citation>
    <scope>NUCLEOTIDE SEQUENCE [LARGE SCALE GENOMIC DNA]</scope>
    <source>
        <strain evidence="2 3">170816</strain>
    </source>
</reference>
<proteinExistence type="predicted"/>
<feature type="compositionally biased region" description="Low complexity" evidence="1">
    <location>
        <begin position="160"/>
        <end position="171"/>
    </location>
</feature>
<dbReference type="EMBL" id="PQVP01000002">
    <property type="protein sequence ID" value="POZ84260.1"/>
    <property type="molecule type" value="Genomic_DNA"/>
</dbReference>
<accession>A0A2S5DYN8</accession>
<dbReference type="GeneID" id="61387696"/>
<dbReference type="RefSeq" id="WP_009238834.1">
    <property type="nucleotide sequence ID" value="NZ_CM009575.1"/>
</dbReference>
<dbReference type="Proteomes" id="UP000238655">
    <property type="component" value="Chromosome 1"/>
</dbReference>
<organism evidence="2 3">
    <name type="scientific">Burkholderia contaminans</name>
    <dbReference type="NCBI Taxonomy" id="488447"/>
    <lineage>
        <taxon>Bacteria</taxon>
        <taxon>Pseudomonadati</taxon>
        <taxon>Pseudomonadota</taxon>
        <taxon>Betaproteobacteria</taxon>
        <taxon>Burkholderiales</taxon>
        <taxon>Burkholderiaceae</taxon>
        <taxon>Burkholderia</taxon>
        <taxon>Burkholderia cepacia complex</taxon>
    </lineage>
</organism>
<comment type="caution">
    <text evidence="2">The sequence shown here is derived from an EMBL/GenBank/DDBJ whole genome shotgun (WGS) entry which is preliminary data.</text>
</comment>
<evidence type="ECO:0000313" key="2">
    <source>
        <dbReference type="EMBL" id="POZ84260.1"/>
    </source>
</evidence>
<sequence length="171" mass="18976">MSDFLNTIGTLHTLEKMGEQGRTIDRQGRALDNMGDALRRSQEDAGMAEAGAAFQRNRANELEALLSKPMAEIAAKNGRFRETYDKQQEMLASWIVSQRAFKELAMKYGALAGKTREEINAESDAAEKAILDDQSQFGNKVNEETKVAVKRKKAREEKQAQAAQNKASHSA</sequence>
<dbReference type="AlphaFoldDB" id="A0A2S5DYN8"/>
<protein>
    <submittedName>
        <fullName evidence="2">Uncharacterized protein</fullName>
    </submittedName>
</protein>
<evidence type="ECO:0000256" key="1">
    <source>
        <dbReference type="SAM" id="MobiDB-lite"/>
    </source>
</evidence>
<gene>
    <name evidence="2" type="ORF">C3743_30155</name>
</gene>
<name>A0A2S5DYN8_9BURK</name>